<dbReference type="OrthoDB" id="367221at2759"/>
<reference evidence="4" key="1">
    <citation type="journal article" date="2020" name="Stud. Mycol.">
        <title>101 Dothideomycetes genomes: a test case for predicting lifestyles and emergence of pathogens.</title>
        <authorList>
            <person name="Haridas S."/>
            <person name="Albert R."/>
            <person name="Binder M."/>
            <person name="Bloem J."/>
            <person name="Labutti K."/>
            <person name="Salamov A."/>
            <person name="Andreopoulos B."/>
            <person name="Baker S."/>
            <person name="Barry K."/>
            <person name="Bills G."/>
            <person name="Bluhm B."/>
            <person name="Cannon C."/>
            <person name="Castanera R."/>
            <person name="Culley D."/>
            <person name="Daum C."/>
            <person name="Ezra D."/>
            <person name="Gonzalez J."/>
            <person name="Henrissat B."/>
            <person name="Kuo A."/>
            <person name="Liang C."/>
            <person name="Lipzen A."/>
            <person name="Lutzoni F."/>
            <person name="Magnuson J."/>
            <person name="Mondo S."/>
            <person name="Nolan M."/>
            <person name="Ohm R."/>
            <person name="Pangilinan J."/>
            <person name="Park H.-J."/>
            <person name="Ramirez L."/>
            <person name="Alfaro M."/>
            <person name="Sun H."/>
            <person name="Tritt A."/>
            <person name="Yoshinaga Y."/>
            <person name="Zwiers L.-H."/>
            <person name="Turgeon B."/>
            <person name="Goodwin S."/>
            <person name="Spatafora J."/>
            <person name="Crous P."/>
            <person name="Grigoriev I."/>
        </authorList>
    </citation>
    <scope>NUCLEOTIDE SEQUENCE</scope>
    <source>
        <strain evidence="4">CBS 113389</strain>
    </source>
</reference>
<dbReference type="Proteomes" id="UP000799767">
    <property type="component" value="Unassembled WGS sequence"/>
</dbReference>
<accession>A0A6A6PPE0</accession>
<dbReference type="PROSITE" id="PS51165">
    <property type="entry name" value="THUMP"/>
    <property type="match status" value="1"/>
</dbReference>
<feature type="compositionally biased region" description="Low complexity" evidence="2">
    <location>
        <begin position="84"/>
        <end position="98"/>
    </location>
</feature>
<dbReference type="InterPro" id="IPR004114">
    <property type="entry name" value="THUMP_dom"/>
</dbReference>
<feature type="region of interest" description="Disordered" evidence="2">
    <location>
        <begin position="73"/>
        <end position="98"/>
    </location>
</feature>
<dbReference type="PANTHER" id="PTHR13452:SF10">
    <property type="entry name" value="THUMP DOMAIN-CONTAINING PROTEIN 1"/>
    <property type="match status" value="1"/>
</dbReference>
<keyword evidence="1" id="KW-0694">RNA-binding</keyword>
<proteinExistence type="predicted"/>
<feature type="domain" description="THUMP" evidence="3">
    <location>
        <begin position="152"/>
        <end position="258"/>
    </location>
</feature>
<dbReference type="GeneID" id="54470813"/>
<dbReference type="AlphaFoldDB" id="A0A6A6PPE0"/>
<dbReference type="GO" id="GO:0006400">
    <property type="term" value="P:tRNA modification"/>
    <property type="evidence" value="ECO:0007669"/>
    <property type="project" value="InterPro"/>
</dbReference>
<evidence type="ECO:0000313" key="5">
    <source>
        <dbReference type="Proteomes" id="UP000799767"/>
    </source>
</evidence>
<name>A0A6A6PPE0_9PEZI</name>
<dbReference type="RefSeq" id="XP_033588355.1">
    <property type="nucleotide sequence ID" value="XM_033729811.1"/>
</dbReference>
<gene>
    <name evidence="4" type="ORF">BDY17DRAFT_171367</name>
</gene>
<protein>
    <recommendedName>
        <fullName evidence="3">THUMP domain-containing protein</fullName>
    </recommendedName>
</protein>
<dbReference type="FunFam" id="3.30.2300.10:FF:000001">
    <property type="entry name" value="THUMP domain-containing protein 1"/>
    <property type="match status" value="1"/>
</dbReference>
<dbReference type="CDD" id="cd11717">
    <property type="entry name" value="THUMP_THUMPD1_like"/>
    <property type="match status" value="1"/>
</dbReference>
<organism evidence="4 5">
    <name type="scientific">Neohortaea acidophila</name>
    <dbReference type="NCBI Taxonomy" id="245834"/>
    <lineage>
        <taxon>Eukaryota</taxon>
        <taxon>Fungi</taxon>
        <taxon>Dikarya</taxon>
        <taxon>Ascomycota</taxon>
        <taxon>Pezizomycotina</taxon>
        <taxon>Dothideomycetes</taxon>
        <taxon>Dothideomycetidae</taxon>
        <taxon>Mycosphaerellales</taxon>
        <taxon>Teratosphaeriaceae</taxon>
        <taxon>Neohortaea</taxon>
    </lineage>
</organism>
<dbReference type="SMART" id="SM00981">
    <property type="entry name" value="THUMP"/>
    <property type="match status" value="1"/>
</dbReference>
<dbReference type="InterPro" id="IPR040183">
    <property type="entry name" value="THUMPD1-like"/>
</dbReference>
<sequence>MADLKRKAGEDAAQSTSKRKKQWRVPRKDDAGSYSKAIQPGDSGIWATCDKGREGKCIGELRDLFAEYAENMSSEAASNGGDGEAQAEAGAETESGGGIESEIQAEIDDMHEAKKTQLFTPLRVDVQCVVFMKTAPPINPVTLVKQICQDAMDDSAKGKRTRFVKRLSPMTEIGRASTEGLEKVATSVLAPHFHLQPAVPRKFAIRPTLRNHNILTRDSVIQQIAKIVGPGHTVDLKNYDLLIVVEVYQNICGVSVLDNSFERLKRYNLAEIYSPTPVAPKE</sequence>
<evidence type="ECO:0000313" key="4">
    <source>
        <dbReference type="EMBL" id="KAF2481785.1"/>
    </source>
</evidence>
<keyword evidence="5" id="KW-1185">Reference proteome</keyword>
<dbReference type="GO" id="GO:0003723">
    <property type="term" value="F:RNA binding"/>
    <property type="evidence" value="ECO:0007669"/>
    <property type="project" value="UniProtKB-UniRule"/>
</dbReference>
<dbReference type="Pfam" id="PF02926">
    <property type="entry name" value="THUMP"/>
    <property type="match status" value="1"/>
</dbReference>
<evidence type="ECO:0000256" key="2">
    <source>
        <dbReference type="SAM" id="MobiDB-lite"/>
    </source>
</evidence>
<dbReference type="Gene3D" id="3.30.2300.10">
    <property type="entry name" value="THUMP superfamily"/>
    <property type="match status" value="1"/>
</dbReference>
<evidence type="ECO:0000259" key="3">
    <source>
        <dbReference type="PROSITE" id="PS51165"/>
    </source>
</evidence>
<feature type="region of interest" description="Disordered" evidence="2">
    <location>
        <begin position="1"/>
        <end position="43"/>
    </location>
</feature>
<dbReference type="EMBL" id="MU001637">
    <property type="protein sequence ID" value="KAF2481785.1"/>
    <property type="molecule type" value="Genomic_DNA"/>
</dbReference>
<dbReference type="SUPFAM" id="SSF143437">
    <property type="entry name" value="THUMP domain-like"/>
    <property type="match status" value="1"/>
</dbReference>
<evidence type="ECO:0000256" key="1">
    <source>
        <dbReference type="PROSITE-ProRule" id="PRU00529"/>
    </source>
</evidence>
<feature type="compositionally biased region" description="Basic and acidic residues" evidence="2">
    <location>
        <begin position="1"/>
        <end position="10"/>
    </location>
</feature>
<dbReference type="PANTHER" id="PTHR13452">
    <property type="entry name" value="THUMP DOMAIN CONTAINING PROTEIN 1-RELATED"/>
    <property type="match status" value="1"/>
</dbReference>